<dbReference type="Pfam" id="PF00096">
    <property type="entry name" value="zf-C2H2"/>
    <property type="match status" value="2"/>
</dbReference>
<dbReference type="InterPro" id="IPR013087">
    <property type="entry name" value="Znf_C2H2_type"/>
</dbReference>
<dbReference type="SMART" id="SM00066">
    <property type="entry name" value="GAL4"/>
    <property type="match status" value="1"/>
</dbReference>
<dbReference type="GO" id="GO:0003677">
    <property type="term" value="F:DNA binding"/>
    <property type="evidence" value="ECO:0007669"/>
    <property type="project" value="InterPro"/>
</dbReference>
<feature type="domain" description="C2H2-type" evidence="10">
    <location>
        <begin position="134"/>
        <end position="161"/>
    </location>
</feature>
<dbReference type="CDD" id="cd00067">
    <property type="entry name" value="GAL4"/>
    <property type="match status" value="1"/>
</dbReference>
<dbReference type="InterPro" id="IPR036236">
    <property type="entry name" value="Znf_C2H2_sf"/>
</dbReference>
<name>A0A9W8PUV4_9HYPO</name>
<evidence type="ECO:0000259" key="10">
    <source>
        <dbReference type="PROSITE" id="PS50157"/>
    </source>
</evidence>
<dbReference type="OrthoDB" id="40579at2759"/>
<keyword evidence="12" id="KW-1185">Reference proteome</keyword>
<keyword evidence="3" id="KW-0862">Zinc</keyword>
<dbReference type="EMBL" id="JAPDHF010000005">
    <property type="protein sequence ID" value="KAJ4018175.1"/>
    <property type="molecule type" value="Genomic_DNA"/>
</dbReference>
<evidence type="ECO:0000313" key="12">
    <source>
        <dbReference type="Proteomes" id="UP001152130"/>
    </source>
</evidence>
<comment type="caution">
    <text evidence="11">The sequence shown here is derived from an EMBL/GenBank/DDBJ whole genome shotgun (WGS) entry which is preliminary data.</text>
</comment>
<dbReference type="PROSITE" id="PS00028">
    <property type="entry name" value="ZINC_FINGER_C2H2_1"/>
    <property type="match status" value="2"/>
</dbReference>
<evidence type="ECO:0000259" key="9">
    <source>
        <dbReference type="PROSITE" id="PS50048"/>
    </source>
</evidence>
<keyword evidence="5" id="KW-0804">Transcription</keyword>
<feature type="domain" description="C2H2-type" evidence="10">
    <location>
        <begin position="106"/>
        <end position="133"/>
    </location>
</feature>
<dbReference type="Proteomes" id="UP001152130">
    <property type="component" value="Unassembled WGS sequence"/>
</dbReference>
<gene>
    <name evidence="11" type="ORF">NW766_004252</name>
</gene>
<dbReference type="PANTHER" id="PTHR47660">
    <property type="entry name" value="TRANSCRIPTION FACTOR WITH C2H2 AND ZN(2)-CYS(6) DNA BINDING DOMAIN (EUROFUNG)-RELATED-RELATED"/>
    <property type="match status" value="1"/>
</dbReference>
<dbReference type="InterPro" id="IPR001138">
    <property type="entry name" value="Zn2Cys6_DnaBD"/>
</dbReference>
<proteinExistence type="predicted"/>
<dbReference type="Gene3D" id="4.10.240.10">
    <property type="entry name" value="Zn(2)-C6 fungal-type DNA-binding domain"/>
    <property type="match status" value="1"/>
</dbReference>
<feature type="domain" description="Zn(2)-C6 fungal-type" evidence="9">
    <location>
        <begin position="177"/>
        <end position="206"/>
    </location>
</feature>
<dbReference type="SMART" id="SM00355">
    <property type="entry name" value="ZnF_C2H2"/>
    <property type="match status" value="2"/>
</dbReference>
<dbReference type="InterPro" id="IPR036864">
    <property type="entry name" value="Zn2-C6_fun-type_DNA-bd_sf"/>
</dbReference>
<organism evidence="11 12">
    <name type="scientific">Fusarium irregulare</name>
    <dbReference type="NCBI Taxonomy" id="2494466"/>
    <lineage>
        <taxon>Eukaryota</taxon>
        <taxon>Fungi</taxon>
        <taxon>Dikarya</taxon>
        <taxon>Ascomycota</taxon>
        <taxon>Pezizomycotina</taxon>
        <taxon>Sordariomycetes</taxon>
        <taxon>Hypocreomycetidae</taxon>
        <taxon>Hypocreales</taxon>
        <taxon>Nectriaceae</taxon>
        <taxon>Fusarium</taxon>
        <taxon>Fusarium incarnatum-equiseti species complex</taxon>
    </lineage>
</organism>
<evidence type="ECO:0000256" key="6">
    <source>
        <dbReference type="ARBA" id="ARBA00023242"/>
    </source>
</evidence>
<evidence type="ECO:0000256" key="1">
    <source>
        <dbReference type="ARBA" id="ARBA00022723"/>
    </source>
</evidence>
<dbReference type="SUPFAM" id="SSF57667">
    <property type="entry name" value="beta-beta-alpha zinc fingers"/>
    <property type="match status" value="1"/>
</dbReference>
<dbReference type="PROSITE" id="PS00463">
    <property type="entry name" value="ZN2_CY6_FUNGAL_1"/>
    <property type="match status" value="1"/>
</dbReference>
<feature type="region of interest" description="Disordered" evidence="8">
    <location>
        <begin position="47"/>
        <end position="100"/>
    </location>
</feature>
<protein>
    <submittedName>
        <fullName evidence="11">Uncharacterized protein</fullName>
    </submittedName>
</protein>
<reference evidence="11" key="1">
    <citation type="submission" date="2022-10" db="EMBL/GenBank/DDBJ databases">
        <title>Fusarium specimens isolated from Avocado Roots.</title>
        <authorList>
            <person name="Stajich J."/>
            <person name="Roper C."/>
            <person name="Heimlech-Rivalta G."/>
        </authorList>
    </citation>
    <scope>NUCLEOTIDE SEQUENCE</scope>
    <source>
        <strain evidence="11">CF00143</strain>
    </source>
</reference>
<keyword evidence="2 7" id="KW-0863">Zinc-finger</keyword>
<dbReference type="FunFam" id="3.30.160.60:FF:000446">
    <property type="entry name" value="Zinc finger protein"/>
    <property type="match status" value="1"/>
</dbReference>
<evidence type="ECO:0000256" key="4">
    <source>
        <dbReference type="ARBA" id="ARBA00023015"/>
    </source>
</evidence>
<evidence type="ECO:0000256" key="7">
    <source>
        <dbReference type="PROSITE-ProRule" id="PRU00042"/>
    </source>
</evidence>
<dbReference type="Gene3D" id="3.30.160.60">
    <property type="entry name" value="Classic Zinc Finger"/>
    <property type="match status" value="1"/>
</dbReference>
<dbReference type="PROSITE" id="PS50048">
    <property type="entry name" value="ZN2_CY6_FUNGAL_2"/>
    <property type="match status" value="1"/>
</dbReference>
<sequence>MAATEQNGIDILCDAAGSDMLLSSLFSLATPVPASDPHQRIQPPLQQEQHELQHSLPPVSPSKHHVFQQQLDPVLRENSGETPQRSSSVLPAKRKLSNASASSPSHVCHICRRVYERADHLTRHLRSHENARPYQCTRCPKRFNRADLLTRHETTHDRDGAAKDRPFIRRSDRAAEACLNCAASKAKCEDQKPCSRCRSKSLACQMPVRRGNQYRTSDSQAGMSPSDSSMVASTGGNDSQAFTAGDAAYALSQSVIASQEHAIDSTVDYNTASFLGASSFEDATEESLYFAASQRFFPDFGFSWDSDFGLIKAPRSNTFERSPESGMGAKRSRQACKDAKTESLHLGSSTWVLEPETSSQAGSPVPPSDIISSYSRDSLFAMVLSNNPTPNRVPSFPSADLLNYMIETYFVVEDLKSEAFIHRSSLDSTTTSLDLIFAVVSNGATYISNPAIWQFALALHGLTAGIIQKLEPSSVALRDLMVFQASMLHLETGQWSGFNQQTAAAESSAPQLMTLLRKTGRTSFTSDTNVHTPNPSDSPEMVESKWRSFVTFESCKRLAMRAFLHDVQSSILSWKGPTLAYNELEFALPAAGDLWKASNSHMWCELHSGKGVSPAGDVPRLSDIRDCMAFVTEPNAWVDIESCCKVALHGLWGQVWTYRCAIAPRHNSTSDLSGSDVPLWAHSLYQSLYSGLRRLSDKVKEVKTFGPELLLLSELFMMILHVSLNDLQRLAGRKGEEESRRAAHSLEKGWLPRLESRHAVWHAGQVLRHAEQCKSTTLQGFNAMVVYFASLTLWAYGMVSQQSTNDYQGSGDKTVSLNGPETTELTAFLELGRGIPSLASPGGVHSQLDPVSDCAAMLSLGRHIFRLNYPATNEAMPPLVEGLCRHLADLQSGVNGQVTMGTL</sequence>
<dbReference type="GO" id="GO:0006351">
    <property type="term" value="P:DNA-templated transcription"/>
    <property type="evidence" value="ECO:0007669"/>
    <property type="project" value="InterPro"/>
</dbReference>
<dbReference type="SUPFAM" id="SSF57701">
    <property type="entry name" value="Zn2/Cys6 DNA-binding domain"/>
    <property type="match status" value="1"/>
</dbReference>
<dbReference type="AlphaFoldDB" id="A0A9W8PUV4"/>
<feature type="compositionally biased region" description="Polar residues" evidence="8">
    <location>
        <begin position="80"/>
        <end position="89"/>
    </location>
</feature>
<dbReference type="Pfam" id="PF00172">
    <property type="entry name" value="Zn_clus"/>
    <property type="match status" value="1"/>
</dbReference>
<evidence type="ECO:0000256" key="5">
    <source>
        <dbReference type="ARBA" id="ARBA00023163"/>
    </source>
</evidence>
<feature type="region of interest" description="Disordered" evidence="8">
    <location>
        <begin position="213"/>
        <end position="237"/>
    </location>
</feature>
<evidence type="ECO:0000313" key="11">
    <source>
        <dbReference type="EMBL" id="KAJ4018175.1"/>
    </source>
</evidence>
<keyword evidence="6" id="KW-0539">Nucleus</keyword>
<evidence type="ECO:0000256" key="8">
    <source>
        <dbReference type="SAM" id="MobiDB-lite"/>
    </source>
</evidence>
<dbReference type="GO" id="GO:0000981">
    <property type="term" value="F:DNA-binding transcription factor activity, RNA polymerase II-specific"/>
    <property type="evidence" value="ECO:0007669"/>
    <property type="project" value="InterPro"/>
</dbReference>
<dbReference type="GO" id="GO:0008270">
    <property type="term" value="F:zinc ion binding"/>
    <property type="evidence" value="ECO:0007669"/>
    <property type="project" value="UniProtKB-KW"/>
</dbReference>
<keyword evidence="4" id="KW-0805">Transcription regulation</keyword>
<evidence type="ECO:0000256" key="3">
    <source>
        <dbReference type="ARBA" id="ARBA00022833"/>
    </source>
</evidence>
<accession>A0A9W8PUV4</accession>
<evidence type="ECO:0000256" key="2">
    <source>
        <dbReference type="ARBA" id="ARBA00022771"/>
    </source>
</evidence>
<dbReference type="PROSITE" id="PS50157">
    <property type="entry name" value="ZINC_FINGER_C2H2_2"/>
    <property type="match status" value="2"/>
</dbReference>
<keyword evidence="1" id="KW-0479">Metal-binding</keyword>
<dbReference type="PANTHER" id="PTHR47660:SF2">
    <property type="entry name" value="TRANSCRIPTION FACTOR WITH C2H2 AND ZN(2)-CYS(6) DNA BINDING DOMAIN (EUROFUNG)"/>
    <property type="match status" value="1"/>
</dbReference>